<evidence type="ECO:0000313" key="3">
    <source>
        <dbReference type="Proteomes" id="UP001140949"/>
    </source>
</evidence>
<protein>
    <submittedName>
        <fullName evidence="2">E3 ubiquitin-protein ligase makorin</fullName>
    </submittedName>
</protein>
<feature type="chain" id="PRO_5043388335" evidence="1">
    <location>
        <begin position="21"/>
        <end position="204"/>
    </location>
</feature>
<reference evidence="2" key="1">
    <citation type="journal article" date="2023" name="GigaByte">
        <title>Genome assembly of the bearded iris, Iris pallida Lam.</title>
        <authorList>
            <person name="Bruccoleri R.E."/>
            <person name="Oakeley E.J."/>
            <person name="Faust A.M.E."/>
            <person name="Altorfer M."/>
            <person name="Dessus-Babus S."/>
            <person name="Burckhardt D."/>
            <person name="Oertli M."/>
            <person name="Naumann U."/>
            <person name="Petersen F."/>
            <person name="Wong J."/>
        </authorList>
    </citation>
    <scope>NUCLEOTIDE SEQUENCE</scope>
    <source>
        <strain evidence="2">GSM-AAB239-AS_SAM_17_03QT</strain>
    </source>
</reference>
<feature type="signal peptide" evidence="1">
    <location>
        <begin position="1"/>
        <end position="20"/>
    </location>
</feature>
<evidence type="ECO:0000313" key="2">
    <source>
        <dbReference type="EMBL" id="KAJ6836029.1"/>
    </source>
</evidence>
<comment type="caution">
    <text evidence="2">The sequence shown here is derived from an EMBL/GenBank/DDBJ whole genome shotgun (WGS) entry which is preliminary data.</text>
</comment>
<accession>A0AAX6H4T6</accession>
<gene>
    <name evidence="2" type="ORF">M6B38_328815</name>
</gene>
<evidence type="ECO:0000256" key="1">
    <source>
        <dbReference type="SAM" id="SignalP"/>
    </source>
</evidence>
<dbReference type="AlphaFoldDB" id="A0AAX6H4T6"/>
<keyword evidence="1" id="KW-0732">Signal</keyword>
<organism evidence="2 3">
    <name type="scientific">Iris pallida</name>
    <name type="common">Sweet iris</name>
    <dbReference type="NCBI Taxonomy" id="29817"/>
    <lineage>
        <taxon>Eukaryota</taxon>
        <taxon>Viridiplantae</taxon>
        <taxon>Streptophyta</taxon>
        <taxon>Embryophyta</taxon>
        <taxon>Tracheophyta</taxon>
        <taxon>Spermatophyta</taxon>
        <taxon>Magnoliopsida</taxon>
        <taxon>Liliopsida</taxon>
        <taxon>Asparagales</taxon>
        <taxon>Iridaceae</taxon>
        <taxon>Iridoideae</taxon>
        <taxon>Irideae</taxon>
        <taxon>Iris</taxon>
    </lineage>
</organism>
<proteinExistence type="predicted"/>
<reference evidence="2" key="2">
    <citation type="submission" date="2023-04" db="EMBL/GenBank/DDBJ databases">
        <authorList>
            <person name="Bruccoleri R.E."/>
            <person name="Oakeley E.J."/>
            <person name="Faust A.-M."/>
            <person name="Dessus-Babus S."/>
            <person name="Altorfer M."/>
            <person name="Burckhardt D."/>
            <person name="Oertli M."/>
            <person name="Naumann U."/>
            <person name="Petersen F."/>
            <person name="Wong J."/>
        </authorList>
    </citation>
    <scope>NUCLEOTIDE SEQUENCE</scope>
    <source>
        <strain evidence="2">GSM-AAB239-AS_SAM_17_03QT</strain>
        <tissue evidence="2">Leaf</tissue>
    </source>
</reference>
<keyword evidence="3" id="KW-1185">Reference proteome</keyword>
<sequence>MAKNPLLLLFVFFFLTPIQAMGSPSYSGFTYDATRKMATDSTEGVLKSPSSSAVAEPEKKMQLEQTLAFHELFSFADRFDWLLMAAQSPKTSFSFSTPSEFGVRSPIQKPLLILTSPEFRRTEVELGFREVFWRDGVLLRVLPVQRLRSSEVSSDLEVDCFQEQRSFGYQELALVHVHMRSMLTEMEVWKKWYCGTLMLKMELP</sequence>
<dbReference type="EMBL" id="JANAVB010012598">
    <property type="protein sequence ID" value="KAJ6836029.1"/>
    <property type="molecule type" value="Genomic_DNA"/>
</dbReference>
<dbReference type="Proteomes" id="UP001140949">
    <property type="component" value="Unassembled WGS sequence"/>
</dbReference>
<name>A0AAX6H4T6_IRIPA</name>